<accession>A0A832MQ24</accession>
<dbReference type="PANTHER" id="PTHR11124">
    <property type="entry name" value="VACUOLAR SORTING PROTEIN VPS29"/>
    <property type="match status" value="1"/>
</dbReference>
<dbReference type="InterPro" id="IPR024654">
    <property type="entry name" value="Calcineurin-like_PHP_lpxH"/>
</dbReference>
<name>A0A832MQ24_9THEM</name>
<dbReference type="EC" id="3.1.4.-" evidence="2"/>
<dbReference type="GO" id="GO:0016787">
    <property type="term" value="F:hydrolase activity"/>
    <property type="evidence" value="ECO:0007669"/>
    <property type="project" value="UniProtKB-UniRule"/>
</dbReference>
<reference evidence="4" key="1">
    <citation type="journal article" date="2020" name="mSystems">
        <title>Genome- and Community-Level Interaction Insights into Carbon Utilization and Element Cycling Functions of Hydrothermarchaeota in Hydrothermal Sediment.</title>
        <authorList>
            <person name="Zhou Z."/>
            <person name="Liu Y."/>
            <person name="Xu W."/>
            <person name="Pan J."/>
            <person name="Luo Z.H."/>
            <person name="Li M."/>
        </authorList>
    </citation>
    <scope>NUCLEOTIDE SEQUENCE [LARGE SCALE GENOMIC DNA]</scope>
    <source>
        <strain evidence="4">SpSt-86</strain>
    </source>
</reference>
<dbReference type="SUPFAM" id="SSF56300">
    <property type="entry name" value="Metallo-dependent phosphatases"/>
    <property type="match status" value="1"/>
</dbReference>
<comment type="caution">
    <text evidence="4">The sequence shown here is derived from an EMBL/GenBank/DDBJ whole genome shotgun (WGS) entry which is preliminary data.</text>
</comment>
<dbReference type="InterPro" id="IPR000979">
    <property type="entry name" value="Phosphodiesterase_MJ0936/Vps29"/>
</dbReference>
<keyword evidence="2" id="KW-0479">Metal-binding</keyword>
<protein>
    <recommendedName>
        <fullName evidence="2">Phosphoesterase</fullName>
        <ecNumber evidence="2">3.1.4.-</ecNumber>
    </recommendedName>
</protein>
<feature type="domain" description="Calcineurin-like phosphoesterase" evidence="3">
    <location>
        <begin position="1"/>
        <end position="146"/>
    </location>
</feature>
<proteinExistence type="inferred from homology"/>
<dbReference type="GO" id="GO:0046872">
    <property type="term" value="F:metal ion binding"/>
    <property type="evidence" value="ECO:0007669"/>
    <property type="project" value="UniProtKB-KW"/>
</dbReference>
<dbReference type="Pfam" id="PF12850">
    <property type="entry name" value="Metallophos_2"/>
    <property type="match status" value="1"/>
</dbReference>
<dbReference type="NCBIfam" id="TIGR00040">
    <property type="entry name" value="yfcE"/>
    <property type="match status" value="1"/>
</dbReference>
<comment type="similarity">
    <text evidence="1 2">Belongs to the metallophosphoesterase superfamily. YfcE family.</text>
</comment>
<evidence type="ECO:0000256" key="1">
    <source>
        <dbReference type="ARBA" id="ARBA00008950"/>
    </source>
</evidence>
<comment type="cofactor">
    <cofactor evidence="2">
        <name>a divalent metal cation</name>
        <dbReference type="ChEBI" id="CHEBI:60240"/>
    </cofactor>
</comment>
<dbReference type="AlphaFoldDB" id="A0A832MQ24"/>
<evidence type="ECO:0000259" key="3">
    <source>
        <dbReference type="Pfam" id="PF12850"/>
    </source>
</evidence>
<gene>
    <name evidence="4" type="ORF">ENW55_07030</name>
</gene>
<organism evidence="4">
    <name type="scientific">Pseudothermotoga hypogea</name>
    <dbReference type="NCBI Taxonomy" id="57487"/>
    <lineage>
        <taxon>Bacteria</taxon>
        <taxon>Thermotogati</taxon>
        <taxon>Thermotogota</taxon>
        <taxon>Thermotogae</taxon>
        <taxon>Thermotogales</taxon>
        <taxon>Thermotogaceae</taxon>
        <taxon>Pseudothermotoga</taxon>
    </lineage>
</organism>
<dbReference type="Gene3D" id="3.60.21.10">
    <property type="match status" value="1"/>
</dbReference>
<dbReference type="InterPro" id="IPR029052">
    <property type="entry name" value="Metallo-depent_PP-like"/>
</dbReference>
<dbReference type="EMBL" id="DTKQ01000051">
    <property type="protein sequence ID" value="HGZ79722.1"/>
    <property type="molecule type" value="Genomic_DNA"/>
</dbReference>
<sequence>MKLLLVSDTHVPVYLRSLPSSLIELAKQMDVVVGLGDYVDLNTVLELKSVSRNFYAVHGNMDEIDVKETLPQTLTVHIAGLNVGLCHGWGPPQQIRERILKLFEEKPHVVFYGHTHFPDDSHIEETRFINPGSFGENGSVAVVEICNSQLKVSFKKLPIV</sequence>
<evidence type="ECO:0000313" key="4">
    <source>
        <dbReference type="EMBL" id="HGZ79722.1"/>
    </source>
</evidence>
<evidence type="ECO:0000256" key="2">
    <source>
        <dbReference type="RuleBase" id="RU362039"/>
    </source>
</evidence>